<evidence type="ECO:0000256" key="8">
    <source>
        <dbReference type="ARBA" id="ARBA00023136"/>
    </source>
</evidence>
<dbReference type="SMART" id="SM00382">
    <property type="entry name" value="AAA"/>
    <property type="match status" value="1"/>
</dbReference>
<feature type="domain" description="ABC transmembrane type-1" evidence="11">
    <location>
        <begin position="22"/>
        <end position="306"/>
    </location>
</feature>
<feature type="transmembrane region" description="Helical" evidence="9">
    <location>
        <begin position="61"/>
        <end position="84"/>
    </location>
</feature>
<dbReference type="GO" id="GO:0005886">
    <property type="term" value="C:plasma membrane"/>
    <property type="evidence" value="ECO:0007669"/>
    <property type="project" value="UniProtKB-SubCell"/>
</dbReference>
<dbReference type="FunFam" id="3.40.50.300:FF:000287">
    <property type="entry name" value="Multidrug ABC transporter ATP-binding protein"/>
    <property type="match status" value="1"/>
</dbReference>
<dbReference type="Gene3D" id="1.20.1560.10">
    <property type="entry name" value="ABC transporter type 1, transmembrane domain"/>
    <property type="match status" value="1"/>
</dbReference>
<feature type="domain" description="ABC transporter" evidence="10">
    <location>
        <begin position="339"/>
        <end position="573"/>
    </location>
</feature>
<dbReference type="InterPro" id="IPR017871">
    <property type="entry name" value="ABC_transporter-like_CS"/>
</dbReference>
<dbReference type="InterPro" id="IPR039421">
    <property type="entry name" value="Type_1_exporter"/>
</dbReference>
<keyword evidence="7 9" id="KW-1133">Transmembrane helix</keyword>
<keyword evidence="5" id="KW-0547">Nucleotide-binding</keyword>
<gene>
    <name evidence="12" type="ORF">FYJ33_03735</name>
</gene>
<feature type="transmembrane region" description="Helical" evidence="9">
    <location>
        <begin position="161"/>
        <end position="181"/>
    </location>
</feature>
<dbReference type="Proteomes" id="UP000460287">
    <property type="component" value="Unassembled WGS sequence"/>
</dbReference>
<keyword evidence="4 9" id="KW-0812">Transmembrane</keyword>
<dbReference type="InterPro" id="IPR003593">
    <property type="entry name" value="AAA+_ATPase"/>
</dbReference>
<accession>A0A7X2MWT9</accession>
<dbReference type="Pfam" id="PF00664">
    <property type="entry name" value="ABC_membrane"/>
    <property type="match status" value="1"/>
</dbReference>
<evidence type="ECO:0000256" key="2">
    <source>
        <dbReference type="ARBA" id="ARBA00022448"/>
    </source>
</evidence>
<dbReference type="InterPro" id="IPR011527">
    <property type="entry name" value="ABC1_TM_dom"/>
</dbReference>
<evidence type="ECO:0000256" key="4">
    <source>
        <dbReference type="ARBA" id="ARBA00022692"/>
    </source>
</evidence>
<comment type="caution">
    <text evidence="12">The sequence shown here is derived from an EMBL/GenBank/DDBJ whole genome shotgun (WGS) entry which is preliminary data.</text>
</comment>
<dbReference type="InterPro" id="IPR036640">
    <property type="entry name" value="ABC1_TM_sf"/>
</dbReference>
<keyword evidence="3" id="KW-1003">Cell membrane</keyword>
<evidence type="ECO:0000259" key="11">
    <source>
        <dbReference type="PROSITE" id="PS50929"/>
    </source>
</evidence>
<dbReference type="InterPro" id="IPR003439">
    <property type="entry name" value="ABC_transporter-like_ATP-bd"/>
</dbReference>
<dbReference type="GO" id="GO:0016887">
    <property type="term" value="F:ATP hydrolysis activity"/>
    <property type="evidence" value="ECO:0007669"/>
    <property type="project" value="InterPro"/>
</dbReference>
<dbReference type="GO" id="GO:0015421">
    <property type="term" value="F:ABC-type oligopeptide transporter activity"/>
    <property type="evidence" value="ECO:0007669"/>
    <property type="project" value="TreeGrafter"/>
</dbReference>
<dbReference type="RefSeq" id="WP_154530434.1">
    <property type="nucleotide sequence ID" value="NZ_VULX01000003.1"/>
</dbReference>
<dbReference type="EMBL" id="VULX01000003">
    <property type="protein sequence ID" value="MSR90547.1"/>
    <property type="molecule type" value="Genomic_DNA"/>
</dbReference>
<dbReference type="SUPFAM" id="SSF52540">
    <property type="entry name" value="P-loop containing nucleoside triphosphate hydrolases"/>
    <property type="match status" value="1"/>
</dbReference>
<proteinExistence type="predicted"/>
<keyword evidence="13" id="KW-1185">Reference proteome</keyword>
<reference evidence="12 13" key="1">
    <citation type="submission" date="2019-08" db="EMBL/GenBank/DDBJ databases">
        <title>In-depth cultivation of the pig gut microbiome towards novel bacterial diversity and tailored functional studies.</title>
        <authorList>
            <person name="Wylensek D."/>
            <person name="Hitch T.C.A."/>
            <person name="Clavel T."/>
        </authorList>
    </citation>
    <scope>NUCLEOTIDE SEQUENCE [LARGE SCALE GENOMIC DNA]</scope>
    <source>
        <strain evidence="12 13">WCA-383-APC-5B</strain>
    </source>
</reference>
<comment type="subcellular location">
    <subcellularLocation>
        <location evidence="1">Cell membrane</location>
        <topology evidence="1">Multi-pass membrane protein</topology>
    </subcellularLocation>
</comment>
<keyword evidence="2" id="KW-0813">Transport</keyword>
<feature type="transmembrane region" description="Helical" evidence="9">
    <location>
        <begin position="21"/>
        <end position="41"/>
    </location>
</feature>
<evidence type="ECO:0000313" key="12">
    <source>
        <dbReference type="EMBL" id="MSR90547.1"/>
    </source>
</evidence>
<keyword evidence="8 9" id="KW-0472">Membrane</keyword>
<dbReference type="SUPFAM" id="SSF90123">
    <property type="entry name" value="ABC transporter transmembrane region"/>
    <property type="match status" value="1"/>
</dbReference>
<evidence type="ECO:0000256" key="1">
    <source>
        <dbReference type="ARBA" id="ARBA00004651"/>
    </source>
</evidence>
<dbReference type="CDD" id="cd03254">
    <property type="entry name" value="ABCC_Glucan_exporter_like"/>
    <property type="match status" value="1"/>
</dbReference>
<dbReference type="PROSITE" id="PS50929">
    <property type="entry name" value="ABC_TM1F"/>
    <property type="match status" value="1"/>
</dbReference>
<dbReference type="CDD" id="cd18547">
    <property type="entry name" value="ABC_6TM_Tm288_like"/>
    <property type="match status" value="1"/>
</dbReference>
<evidence type="ECO:0000256" key="3">
    <source>
        <dbReference type="ARBA" id="ARBA00022475"/>
    </source>
</evidence>
<dbReference type="InterPro" id="IPR027417">
    <property type="entry name" value="P-loop_NTPase"/>
</dbReference>
<dbReference type="FunFam" id="1.20.1560.10:FF:000011">
    <property type="entry name" value="Multidrug ABC transporter ATP-binding protein"/>
    <property type="match status" value="1"/>
</dbReference>
<dbReference type="GO" id="GO:0005524">
    <property type="term" value="F:ATP binding"/>
    <property type="evidence" value="ECO:0007669"/>
    <property type="project" value="UniProtKB-KW"/>
</dbReference>
<dbReference type="AlphaFoldDB" id="A0A7X2MWT9"/>
<evidence type="ECO:0000256" key="7">
    <source>
        <dbReference type="ARBA" id="ARBA00022989"/>
    </source>
</evidence>
<dbReference type="PROSITE" id="PS50893">
    <property type="entry name" value="ABC_TRANSPORTER_2"/>
    <property type="match status" value="1"/>
</dbReference>
<evidence type="ECO:0000256" key="6">
    <source>
        <dbReference type="ARBA" id="ARBA00022840"/>
    </source>
</evidence>
<organism evidence="12 13">
    <name type="scientific">Inconstantimicrobium porci</name>
    <dbReference type="NCBI Taxonomy" id="2652291"/>
    <lineage>
        <taxon>Bacteria</taxon>
        <taxon>Bacillati</taxon>
        <taxon>Bacillota</taxon>
        <taxon>Clostridia</taxon>
        <taxon>Eubacteriales</taxon>
        <taxon>Clostridiaceae</taxon>
        <taxon>Inconstantimicrobium</taxon>
    </lineage>
</organism>
<feature type="transmembrane region" description="Helical" evidence="9">
    <location>
        <begin position="257"/>
        <end position="286"/>
    </location>
</feature>
<sequence>MKNKNTFKRIFEYLKESKRNLIAAFICAVISVILSLIGPILIGHAIDMMITKGNVNFKSIIMILIELVVVYSFGFLFTWILTYLTNTISYNTVRSMRKDLFDKINSLPLYFFDTNAHGDIISRFINDTDAISDGLLQGITTMMTGIATIIGAIAFMVSINWIMALIVILSAPLTYFMARYITINCQKYFKAQATELGRLNGYVEEIVSGQKTVKAFSYEKKSFDNFKEVNNSLYNVGVKSQFFGALVNPSTRLINNVVYAVVGMIGSVISILGMITIGDISSFLIYSNLFSKPFNEITGVFTQIQSAAASAQRVFDILDMESEEDESQKASINKCVGNVKFEDVEFSYDKSKKLITNLSFEAESGHKIAIVGKTGAGKTTIVNLLMRFYDIDNGHIYLDGVDTKKITRDSLRSNFAMVLQETFLFGDTIANNIAYGSRDAAREEIIAAAKMADADSFIRKLPNGYDTVISDSGSNLSQGQKQLLTIARAMLQNPPIVILDEATSNIDTRTELKIQAAFEKVMEGRTSFIIAHRLSTIEGADMILVMDHGNIVEKGTHKELLKQDGVYASIYKSQFA</sequence>
<dbReference type="PANTHER" id="PTHR43394:SF1">
    <property type="entry name" value="ATP-BINDING CASSETTE SUB-FAMILY B MEMBER 10, MITOCHONDRIAL"/>
    <property type="match status" value="1"/>
</dbReference>
<name>A0A7X2MWT9_9CLOT</name>
<protein>
    <submittedName>
        <fullName evidence="12">ABC transporter ATP-binding protein</fullName>
    </submittedName>
</protein>
<evidence type="ECO:0000313" key="13">
    <source>
        <dbReference type="Proteomes" id="UP000460287"/>
    </source>
</evidence>
<evidence type="ECO:0000256" key="9">
    <source>
        <dbReference type="SAM" id="Phobius"/>
    </source>
</evidence>
<dbReference type="PROSITE" id="PS00211">
    <property type="entry name" value="ABC_TRANSPORTER_1"/>
    <property type="match status" value="1"/>
</dbReference>
<dbReference type="Pfam" id="PF00005">
    <property type="entry name" value="ABC_tran"/>
    <property type="match status" value="1"/>
</dbReference>
<keyword evidence="6 12" id="KW-0067">ATP-binding</keyword>
<feature type="transmembrane region" description="Helical" evidence="9">
    <location>
        <begin position="135"/>
        <end position="155"/>
    </location>
</feature>
<dbReference type="PANTHER" id="PTHR43394">
    <property type="entry name" value="ATP-DEPENDENT PERMEASE MDL1, MITOCHONDRIAL"/>
    <property type="match status" value="1"/>
</dbReference>
<dbReference type="Gene3D" id="3.40.50.300">
    <property type="entry name" value="P-loop containing nucleotide triphosphate hydrolases"/>
    <property type="match status" value="1"/>
</dbReference>
<evidence type="ECO:0000259" key="10">
    <source>
        <dbReference type="PROSITE" id="PS50893"/>
    </source>
</evidence>
<evidence type="ECO:0000256" key="5">
    <source>
        <dbReference type="ARBA" id="ARBA00022741"/>
    </source>
</evidence>